<gene>
    <name evidence="8" type="ORF">HJC23_004923</name>
</gene>
<accession>A0ABD3PUL6</accession>
<comment type="similarity">
    <text evidence="5">Belongs to the class I-like SAM-binding methyltransferase superfamily. RsmB/NOP family.</text>
</comment>
<feature type="binding site" evidence="5">
    <location>
        <position position="331"/>
    </location>
    <ligand>
        <name>S-adenosyl-L-methionine</name>
        <dbReference type="ChEBI" id="CHEBI:59789"/>
    </ligand>
</feature>
<dbReference type="GO" id="GO:0008168">
    <property type="term" value="F:methyltransferase activity"/>
    <property type="evidence" value="ECO:0007669"/>
    <property type="project" value="UniProtKB-KW"/>
</dbReference>
<dbReference type="InterPro" id="IPR029063">
    <property type="entry name" value="SAM-dependent_MTases_sf"/>
</dbReference>
<feature type="compositionally biased region" description="Basic residues" evidence="6">
    <location>
        <begin position="257"/>
        <end position="274"/>
    </location>
</feature>
<feature type="domain" description="SAM-dependent MTase RsmB/NOP-type" evidence="7">
    <location>
        <begin position="325"/>
        <end position="464"/>
    </location>
</feature>
<dbReference type="GO" id="GO:0032259">
    <property type="term" value="P:methylation"/>
    <property type="evidence" value="ECO:0007669"/>
    <property type="project" value="UniProtKB-KW"/>
</dbReference>
<dbReference type="InterPro" id="IPR001678">
    <property type="entry name" value="MeTrfase_RsmB-F_NOP2_dom"/>
</dbReference>
<protein>
    <recommendedName>
        <fullName evidence="7">SAM-dependent MTase RsmB/NOP-type domain-containing protein</fullName>
    </recommendedName>
</protein>
<feature type="compositionally biased region" description="Basic and acidic residues" evidence="6">
    <location>
        <begin position="306"/>
        <end position="317"/>
    </location>
</feature>
<keyword evidence="4 5" id="KW-0694">RNA-binding</keyword>
<keyword evidence="3 5" id="KW-0949">S-adenosyl-L-methionine</keyword>
<dbReference type="PROSITE" id="PS51686">
    <property type="entry name" value="SAM_MT_RSMB_NOP"/>
    <property type="match status" value="1"/>
</dbReference>
<dbReference type="GO" id="GO:0003723">
    <property type="term" value="F:RNA binding"/>
    <property type="evidence" value="ECO:0007669"/>
    <property type="project" value="UniProtKB-UniRule"/>
</dbReference>
<feature type="region of interest" description="Disordered" evidence="6">
    <location>
        <begin position="252"/>
        <end position="319"/>
    </location>
</feature>
<proteinExistence type="inferred from homology"/>
<dbReference type="PANTHER" id="PTHR22807:SF16">
    <property type="entry name" value="SAM-DEPENDENT MTASE RSMB_NOP-TYPE DOMAIN-CONTAINING PROTEIN"/>
    <property type="match status" value="1"/>
</dbReference>
<feature type="active site" description="Nucleophile" evidence="5">
    <location>
        <position position="383"/>
    </location>
</feature>
<keyword evidence="9" id="KW-1185">Reference proteome</keyword>
<dbReference type="EMBL" id="JABMIG020000120">
    <property type="protein sequence ID" value="KAL3790941.1"/>
    <property type="molecule type" value="Genomic_DNA"/>
</dbReference>
<keyword evidence="1 5" id="KW-0489">Methyltransferase</keyword>
<dbReference type="Proteomes" id="UP001516023">
    <property type="component" value="Unassembled WGS sequence"/>
</dbReference>
<dbReference type="AlphaFoldDB" id="A0ABD3PUL6"/>
<sequence length="468" mass="52242">MDTRMEAEQREQAQSPQSKSTSSTLTVPTVMPMRYVRLNPRFDRQESLTILQSDIRSSHPDSKYPISVPWLFSPEHKLEFFAIPGEFCLNKASSFQSGRVYGMDVTSGAAVAALLFDVFDRDDSSGLNHHQSPNDNEPLRVLDLCSAPGLKLCMISDLVPENSLVVLTHQNPDYRYAKTSFKSIISTQQRLDQIYQMKNKINEQTSEMISQLKPEFHSPVQIRLYYADGTTFGTCTQSTLMPELVFDSISAHEEHKTRGKRKRMNKSARSREKRRLLELSRQANNGDGNSNNNASEDGGEPSSMGSEEKTAPAEKESGSFSLPPFDRVLVDAECSSDATIVIVITGDTWDDSNMDELVDLQKRLIDSGFRLLKNGGILVYSTCSLSTRQNEDVVDWLLKKYNNAFIIPVSFSRESEAMSSISELRFIQEGGISGTVRFKPHVDSSGGDSVMSGGGFFLAKIRKRHDGA</sequence>
<dbReference type="PRINTS" id="PR02008">
    <property type="entry name" value="RCMTFAMILY"/>
</dbReference>
<comment type="caution">
    <text evidence="8">The sequence shown here is derived from an EMBL/GenBank/DDBJ whole genome shotgun (WGS) entry which is preliminary data.</text>
</comment>
<dbReference type="SUPFAM" id="SSF53335">
    <property type="entry name" value="S-adenosyl-L-methionine-dependent methyltransferases"/>
    <property type="match status" value="1"/>
</dbReference>
<dbReference type="Pfam" id="PF01189">
    <property type="entry name" value="Methyltr_RsmB-F"/>
    <property type="match status" value="1"/>
</dbReference>
<evidence type="ECO:0000256" key="1">
    <source>
        <dbReference type="ARBA" id="ARBA00022603"/>
    </source>
</evidence>
<comment type="caution">
    <text evidence="5">Lacks conserved residue(s) required for the propagation of feature annotation.</text>
</comment>
<evidence type="ECO:0000259" key="7">
    <source>
        <dbReference type="PROSITE" id="PS51686"/>
    </source>
</evidence>
<feature type="compositionally biased region" description="Basic and acidic residues" evidence="6">
    <location>
        <begin position="1"/>
        <end position="11"/>
    </location>
</feature>
<name>A0ABD3PUL6_9STRA</name>
<feature type="compositionally biased region" description="Low complexity" evidence="6">
    <location>
        <begin position="279"/>
        <end position="296"/>
    </location>
</feature>
<evidence type="ECO:0000256" key="5">
    <source>
        <dbReference type="PROSITE-ProRule" id="PRU01023"/>
    </source>
</evidence>
<dbReference type="PANTHER" id="PTHR22807">
    <property type="entry name" value="NOP2 YEAST -RELATED NOL1/NOP2/FMU SUN DOMAIN-CONTAINING"/>
    <property type="match status" value="1"/>
</dbReference>
<dbReference type="InterPro" id="IPR049560">
    <property type="entry name" value="MeTrfase_RsmB-F_NOP2_cat"/>
</dbReference>
<keyword evidence="2 5" id="KW-0808">Transferase</keyword>
<evidence type="ECO:0000256" key="4">
    <source>
        <dbReference type="ARBA" id="ARBA00022884"/>
    </source>
</evidence>
<evidence type="ECO:0000313" key="9">
    <source>
        <dbReference type="Proteomes" id="UP001516023"/>
    </source>
</evidence>
<organism evidence="8 9">
    <name type="scientific">Cyclotella cryptica</name>
    <dbReference type="NCBI Taxonomy" id="29204"/>
    <lineage>
        <taxon>Eukaryota</taxon>
        <taxon>Sar</taxon>
        <taxon>Stramenopiles</taxon>
        <taxon>Ochrophyta</taxon>
        <taxon>Bacillariophyta</taxon>
        <taxon>Coscinodiscophyceae</taxon>
        <taxon>Thalassiosirophycidae</taxon>
        <taxon>Stephanodiscales</taxon>
        <taxon>Stephanodiscaceae</taxon>
        <taxon>Cyclotella</taxon>
    </lineage>
</organism>
<evidence type="ECO:0000256" key="3">
    <source>
        <dbReference type="ARBA" id="ARBA00022691"/>
    </source>
</evidence>
<feature type="compositionally biased region" description="Polar residues" evidence="6">
    <location>
        <begin position="12"/>
        <end position="26"/>
    </location>
</feature>
<dbReference type="InterPro" id="IPR023267">
    <property type="entry name" value="RCMT"/>
</dbReference>
<evidence type="ECO:0000256" key="2">
    <source>
        <dbReference type="ARBA" id="ARBA00022679"/>
    </source>
</evidence>
<evidence type="ECO:0000256" key="6">
    <source>
        <dbReference type="SAM" id="MobiDB-lite"/>
    </source>
</evidence>
<evidence type="ECO:0000313" key="8">
    <source>
        <dbReference type="EMBL" id="KAL3790941.1"/>
    </source>
</evidence>
<dbReference type="Gene3D" id="3.40.50.150">
    <property type="entry name" value="Vaccinia Virus protein VP39"/>
    <property type="match status" value="1"/>
</dbReference>
<reference evidence="8 9" key="1">
    <citation type="journal article" date="2020" name="G3 (Bethesda)">
        <title>Improved Reference Genome for Cyclotella cryptica CCMP332, a Model for Cell Wall Morphogenesis, Salinity Adaptation, and Lipid Production in Diatoms (Bacillariophyta).</title>
        <authorList>
            <person name="Roberts W.R."/>
            <person name="Downey K.M."/>
            <person name="Ruck E.C."/>
            <person name="Traller J.C."/>
            <person name="Alverson A.J."/>
        </authorList>
    </citation>
    <scope>NUCLEOTIDE SEQUENCE [LARGE SCALE GENOMIC DNA]</scope>
    <source>
        <strain evidence="8 9">CCMP332</strain>
    </source>
</reference>
<feature type="region of interest" description="Disordered" evidence="6">
    <location>
        <begin position="1"/>
        <end position="26"/>
    </location>
</feature>